<dbReference type="KEGG" id="vpi:BW732_08150"/>
<dbReference type="PANTHER" id="PTHR35841">
    <property type="entry name" value="PHOSPHONATES-BINDING PERIPLASMIC PROTEIN"/>
    <property type="match status" value="1"/>
</dbReference>
<dbReference type="GO" id="GO:0055085">
    <property type="term" value="P:transmembrane transport"/>
    <property type="evidence" value="ECO:0007669"/>
    <property type="project" value="InterPro"/>
</dbReference>
<dbReference type="Pfam" id="PF12974">
    <property type="entry name" value="Phosphonate-bd"/>
    <property type="match status" value="1"/>
</dbReference>
<dbReference type="STRING" id="633807.BW732_08150"/>
<evidence type="ECO:0000313" key="3">
    <source>
        <dbReference type="EMBL" id="AQP54196.1"/>
    </source>
</evidence>
<reference evidence="3 4" key="1">
    <citation type="journal article" date="2010" name="Int. J. Syst. Evol. Microbiol.">
        <title>Vagococcus penaei sp. nov., isolated from spoilage microbiota of cooked shrimp (Penaeus vannamei).</title>
        <authorList>
            <person name="Jaffres E."/>
            <person name="Prevost H."/>
            <person name="Rossero A."/>
            <person name="Joffraud J.J."/>
            <person name="Dousset X."/>
        </authorList>
    </citation>
    <scope>NUCLEOTIDE SEQUENCE [LARGE SCALE GENOMIC DNA]</scope>
    <source>
        <strain evidence="3 4">CD276</strain>
    </source>
</reference>
<dbReference type="NCBIfam" id="TIGR01098">
    <property type="entry name" value="3A0109s03R"/>
    <property type="match status" value="1"/>
</dbReference>
<gene>
    <name evidence="3" type="ORF">BW732_08150</name>
</gene>
<accession>A0A1Q2D6Z0</accession>
<dbReference type="InterPro" id="IPR005770">
    <property type="entry name" value="PhnD"/>
</dbReference>
<evidence type="ECO:0000256" key="1">
    <source>
        <dbReference type="ARBA" id="ARBA00007162"/>
    </source>
</evidence>
<dbReference type="PANTHER" id="PTHR35841:SF1">
    <property type="entry name" value="PHOSPHONATES-BINDING PERIPLASMIC PROTEIN"/>
    <property type="match status" value="1"/>
</dbReference>
<protein>
    <submittedName>
        <fullName evidence="3">Phosphate ABC transporter substrate-binding protein</fullName>
    </submittedName>
</protein>
<dbReference type="OrthoDB" id="1792890at2"/>
<comment type="similarity">
    <text evidence="1">Belongs to the phosphate/phosphite/phosphonate binding protein family.</text>
</comment>
<dbReference type="EMBL" id="CP019609">
    <property type="protein sequence ID" value="AQP54196.1"/>
    <property type="molecule type" value="Genomic_DNA"/>
</dbReference>
<proteinExistence type="inferred from homology"/>
<sequence length="342" mass="37406">MKKLLSMIILSLLALAVTACSGGATATKPNSLQKNGKNDAFKLVFYPNESAQEFEKSREALKEIVAKATGKKVEVVTTTDYNVVIETIANGQANMAVMGAEGYIQAHKKNPKVQPIVTNSGPSGTLEDALYYSFIAVPEDKKIEYQQADKYTLEPIKGKNFSFVSNSSTSGFKVPSSVIIDEFGLDNSDELIMENKFFNKVLFGGSHQGSAVNLLKGDVDAAAFMNMPEYFEVASGEENQTGMVYKVRETAGAPFESVRGKKVRVIKSIPVLNAPIVVNEDVVSQDEKAKILAAFTSDETSQNKAIFNKKDGDNPALFGKEKDEQFVEVEDAFYEPIRQMSE</sequence>
<name>A0A1Q2D6Z0_9ENTE</name>
<keyword evidence="2" id="KW-0732">Signal</keyword>
<keyword evidence="4" id="KW-1185">Reference proteome</keyword>
<dbReference type="Proteomes" id="UP000188246">
    <property type="component" value="Chromosome"/>
</dbReference>
<dbReference type="Gene3D" id="3.40.190.10">
    <property type="entry name" value="Periplasmic binding protein-like II"/>
    <property type="match status" value="2"/>
</dbReference>
<dbReference type="PROSITE" id="PS51257">
    <property type="entry name" value="PROKAR_LIPOPROTEIN"/>
    <property type="match status" value="1"/>
</dbReference>
<evidence type="ECO:0000313" key="4">
    <source>
        <dbReference type="Proteomes" id="UP000188246"/>
    </source>
</evidence>
<organism evidence="3 4">
    <name type="scientific">Vagococcus penaei</name>
    <dbReference type="NCBI Taxonomy" id="633807"/>
    <lineage>
        <taxon>Bacteria</taxon>
        <taxon>Bacillati</taxon>
        <taxon>Bacillota</taxon>
        <taxon>Bacilli</taxon>
        <taxon>Lactobacillales</taxon>
        <taxon>Enterococcaceae</taxon>
        <taxon>Vagococcus</taxon>
    </lineage>
</organism>
<dbReference type="GO" id="GO:0043190">
    <property type="term" value="C:ATP-binding cassette (ABC) transporter complex"/>
    <property type="evidence" value="ECO:0007669"/>
    <property type="project" value="InterPro"/>
</dbReference>
<dbReference type="SUPFAM" id="SSF53850">
    <property type="entry name" value="Periplasmic binding protein-like II"/>
    <property type="match status" value="1"/>
</dbReference>
<dbReference type="RefSeq" id="WP_077276272.1">
    <property type="nucleotide sequence ID" value="NZ_CP019609.1"/>
</dbReference>
<dbReference type="AlphaFoldDB" id="A0A1Q2D6Z0"/>
<evidence type="ECO:0000256" key="2">
    <source>
        <dbReference type="ARBA" id="ARBA00022729"/>
    </source>
</evidence>